<keyword evidence="1" id="KW-1185">Reference proteome</keyword>
<reference evidence="2" key="1">
    <citation type="submission" date="2016-11" db="UniProtKB">
        <authorList>
            <consortium name="WormBaseParasite"/>
        </authorList>
    </citation>
    <scope>IDENTIFICATION</scope>
</reference>
<sequence length="392" mass="41581">RASKTQCTDPELIAALPGLQVSSPGPNQIVLSAPGPHLLVLLQSASASDQASVSFIPLAQNGITPIGLIDDGEESLAPTTNTDNALFNVRIESAGAWAELSANKTSLFVNWQPVTEDRPALLQPGAFIACSGCLYMFSWDQALPRCQRALLGNLCLLKDQPDPTSLRREAALLAQQVDRLSSAAERRNHLAVRVAEAFDILEAALASRQCRNPIQNLPALPVPVAKGLLCASVSLPGLRIGSALAVPNAMRGCAAVTVVLDCRRQQPEGPASCIRLSAAPHLRYAASAFVENPDSFQTDSDVDFIDKLKNNANLVTMATERQLALLASVGQQLADMLSKLNEPVAMETGCNLCQQLFDPLCDLAKALLDGRSLLTDAAVLTVPNNDSSESAC</sequence>
<evidence type="ECO:0000313" key="2">
    <source>
        <dbReference type="WBParaSite" id="maker-uti_cns_0046632-snap-gene-0.13-mRNA-1"/>
    </source>
</evidence>
<evidence type="ECO:0000313" key="1">
    <source>
        <dbReference type="Proteomes" id="UP000095280"/>
    </source>
</evidence>
<dbReference type="WBParaSite" id="maker-uti_cns_0046632-snap-gene-0.13-mRNA-1">
    <property type="protein sequence ID" value="maker-uti_cns_0046632-snap-gene-0.13-mRNA-1"/>
    <property type="gene ID" value="maker-uti_cns_0046632-snap-gene-0.13"/>
</dbReference>
<dbReference type="Proteomes" id="UP000095280">
    <property type="component" value="Unplaced"/>
</dbReference>
<proteinExistence type="predicted"/>
<protein>
    <submittedName>
        <fullName evidence="2">REJ domain-containing protein</fullName>
    </submittedName>
</protein>
<dbReference type="AlphaFoldDB" id="A0A1I8JBR8"/>
<accession>A0A1I8JBR8</accession>
<organism evidence="1 2">
    <name type="scientific">Macrostomum lignano</name>
    <dbReference type="NCBI Taxonomy" id="282301"/>
    <lineage>
        <taxon>Eukaryota</taxon>
        <taxon>Metazoa</taxon>
        <taxon>Spiralia</taxon>
        <taxon>Lophotrochozoa</taxon>
        <taxon>Platyhelminthes</taxon>
        <taxon>Rhabditophora</taxon>
        <taxon>Macrostomorpha</taxon>
        <taxon>Macrostomida</taxon>
        <taxon>Macrostomidae</taxon>
        <taxon>Macrostomum</taxon>
    </lineage>
</organism>
<name>A0A1I8JBR8_9PLAT</name>